<name>A0ABM1PZJ7_DROAR</name>
<dbReference type="InterPro" id="IPR051487">
    <property type="entry name" value="Ser/Thr_Proteases_Immune/Dev"/>
</dbReference>
<keyword evidence="4" id="KW-0378">Hydrolase</keyword>
<dbReference type="PRINTS" id="PR00722">
    <property type="entry name" value="CHYMOTRYPSIN"/>
</dbReference>
<evidence type="ECO:0000256" key="5">
    <source>
        <dbReference type="SAM" id="SignalP"/>
    </source>
</evidence>
<organism evidence="8 9">
    <name type="scientific">Drosophila arizonae</name>
    <name type="common">Fruit fly</name>
    <dbReference type="NCBI Taxonomy" id="7263"/>
    <lineage>
        <taxon>Eukaryota</taxon>
        <taxon>Metazoa</taxon>
        <taxon>Ecdysozoa</taxon>
        <taxon>Arthropoda</taxon>
        <taxon>Hexapoda</taxon>
        <taxon>Insecta</taxon>
        <taxon>Pterygota</taxon>
        <taxon>Neoptera</taxon>
        <taxon>Endopterygota</taxon>
        <taxon>Diptera</taxon>
        <taxon>Brachycera</taxon>
        <taxon>Muscomorpha</taxon>
        <taxon>Ephydroidea</taxon>
        <taxon>Drosophilidae</taxon>
        <taxon>Drosophila</taxon>
    </lineage>
</organism>
<keyword evidence="8" id="KW-1185">Reference proteome</keyword>
<dbReference type="Gene3D" id="2.40.10.10">
    <property type="entry name" value="Trypsin-like serine proteases"/>
    <property type="match status" value="2"/>
</dbReference>
<reference evidence="8" key="2">
    <citation type="journal article" date="2016" name="G3 (Bethesda)">
        <title>Genome Evolution in Three Species of Cactophilic Drosophila.</title>
        <authorList>
            <person name="Sanchez-Flores A."/>
            <person name="Penazola F."/>
            <person name="Carpinteyro-Ponce J."/>
            <person name="Nazario-Yepiz N."/>
            <person name="Abreu-Goodger C."/>
            <person name="Machado C.A."/>
            <person name="Markow T.A."/>
        </authorList>
    </citation>
    <scope>NUCLEOTIDE SEQUENCE [LARGE SCALE GENOMIC DNA]</scope>
</reference>
<evidence type="ECO:0000313" key="8">
    <source>
        <dbReference type="Proteomes" id="UP000694904"/>
    </source>
</evidence>
<feature type="domain" description="Clip" evidence="7">
    <location>
        <begin position="36"/>
        <end position="80"/>
    </location>
</feature>
<comment type="similarity">
    <text evidence="3">Belongs to the peptidase S1 family. CLIP subfamily.</text>
</comment>
<dbReference type="CDD" id="cd00190">
    <property type="entry name" value="Tryp_SPc"/>
    <property type="match status" value="1"/>
</dbReference>
<dbReference type="GO" id="GO:0008233">
    <property type="term" value="F:peptidase activity"/>
    <property type="evidence" value="ECO:0007669"/>
    <property type="project" value="UniProtKB-KW"/>
</dbReference>
<dbReference type="PANTHER" id="PTHR24256">
    <property type="entry name" value="TRYPTASE-RELATED"/>
    <property type="match status" value="1"/>
</dbReference>
<dbReference type="Proteomes" id="UP000694904">
    <property type="component" value="Chromosome X"/>
</dbReference>
<evidence type="ECO:0000256" key="2">
    <source>
        <dbReference type="ARBA" id="ARBA00023157"/>
    </source>
</evidence>
<reference evidence="9" key="3">
    <citation type="submission" date="2025-08" db="UniProtKB">
        <authorList>
            <consortium name="RefSeq"/>
        </authorList>
    </citation>
    <scope>IDENTIFICATION</scope>
    <source>
        <tissue evidence="9">Whole organism</tissue>
    </source>
</reference>
<dbReference type="InterPro" id="IPR043504">
    <property type="entry name" value="Peptidase_S1_PA_chymotrypsin"/>
</dbReference>
<evidence type="ECO:0000256" key="1">
    <source>
        <dbReference type="ARBA" id="ARBA00022729"/>
    </source>
</evidence>
<dbReference type="InterPro" id="IPR009003">
    <property type="entry name" value="Peptidase_S1_PA"/>
</dbReference>
<reference evidence="8" key="1">
    <citation type="journal article" date="1997" name="Nucleic Acids Res.">
        <title>tRNAscan-SE: a program for improved detection of transfer RNA genes in genomic sequence.</title>
        <authorList>
            <person name="Lowe T.M."/>
            <person name="Eddy S.R."/>
        </authorList>
    </citation>
    <scope>NUCLEOTIDE SEQUENCE [LARGE SCALE GENOMIC DNA]</scope>
</reference>
<dbReference type="SMART" id="SM00680">
    <property type="entry name" value="CLIP"/>
    <property type="match status" value="1"/>
</dbReference>
<feature type="signal peptide" evidence="5">
    <location>
        <begin position="1"/>
        <end position="20"/>
    </location>
</feature>
<evidence type="ECO:0000256" key="4">
    <source>
        <dbReference type="RuleBase" id="RU363034"/>
    </source>
</evidence>
<evidence type="ECO:0000259" key="6">
    <source>
        <dbReference type="PROSITE" id="PS50240"/>
    </source>
</evidence>
<sequence length="408" mass="44672">MTSHALLSLTLLLAAAQLRAQQIETNSASTEVYFGNCNTENYGSGRCVYSSNCDFYDVNLLKAVVKSVCRSQQRPELICCPREQSVLPLLAGRSQKNSSAVEQGRTFPAAPATPDELPRHPHCGTSFAFKVYGGHITGLLEFPWTTLLEYTVIAGGQKQHSCGASFIAQRWLLTAAHCVHQSFVGAHRRLTGARLGEWNKTSDPDCLTAWNGQRECAPRHIQASIDRQLVHPQFDVANLTHDIALLRLAQPVDWSQLPHVEPVCLPPVRGSRADQLVGSAVDVSGWGLTEHDNKPSEVKLKAVLYVQPQEQCRTSLRKHDYTLSEGQFCASGGIHVDSCSGDSGGPLTVEAYSPQRDRFVYQAGIVSYGKRYCGVSDFPGVYTRVSSYVDWIEHTIESNSDAAAKAGP</sequence>
<dbReference type="InterPro" id="IPR022700">
    <property type="entry name" value="CLIP"/>
</dbReference>
<feature type="domain" description="Peptidase S1" evidence="6">
    <location>
        <begin position="131"/>
        <end position="397"/>
    </location>
</feature>
<evidence type="ECO:0000259" key="7">
    <source>
        <dbReference type="PROSITE" id="PS51888"/>
    </source>
</evidence>
<dbReference type="PROSITE" id="PS00134">
    <property type="entry name" value="TRYPSIN_HIS"/>
    <property type="match status" value="1"/>
</dbReference>
<accession>A0ABM1PZJ7</accession>
<dbReference type="PROSITE" id="PS50240">
    <property type="entry name" value="TRYPSIN_DOM"/>
    <property type="match status" value="1"/>
</dbReference>
<keyword evidence="2" id="KW-1015">Disulfide bond</keyword>
<keyword evidence="1 5" id="KW-0732">Signal</keyword>
<dbReference type="SMART" id="SM00020">
    <property type="entry name" value="Tryp_SPc"/>
    <property type="match status" value="1"/>
</dbReference>
<dbReference type="InterPro" id="IPR001314">
    <property type="entry name" value="Peptidase_S1A"/>
</dbReference>
<dbReference type="InterPro" id="IPR018114">
    <property type="entry name" value="TRYPSIN_HIS"/>
</dbReference>
<dbReference type="RefSeq" id="XP_017872633.1">
    <property type="nucleotide sequence ID" value="XM_018017144.1"/>
</dbReference>
<dbReference type="Pfam" id="PF00089">
    <property type="entry name" value="Trypsin"/>
    <property type="match status" value="1"/>
</dbReference>
<evidence type="ECO:0000256" key="3">
    <source>
        <dbReference type="ARBA" id="ARBA00024195"/>
    </source>
</evidence>
<dbReference type="PROSITE" id="PS51888">
    <property type="entry name" value="CLIP"/>
    <property type="match status" value="1"/>
</dbReference>
<evidence type="ECO:0000313" key="9">
    <source>
        <dbReference type="RefSeq" id="XP_017872633.1"/>
    </source>
</evidence>
<keyword evidence="4 9" id="KW-0645">Protease</keyword>
<dbReference type="InterPro" id="IPR001254">
    <property type="entry name" value="Trypsin_dom"/>
</dbReference>
<gene>
    <name evidence="9" type="primary">LOC108620241</name>
</gene>
<keyword evidence="4" id="KW-0720">Serine protease</keyword>
<dbReference type="GO" id="GO:0006508">
    <property type="term" value="P:proteolysis"/>
    <property type="evidence" value="ECO:0007669"/>
    <property type="project" value="UniProtKB-KW"/>
</dbReference>
<dbReference type="InterPro" id="IPR033116">
    <property type="entry name" value="TRYPSIN_SER"/>
</dbReference>
<protein>
    <submittedName>
        <fullName evidence="9">Serine protease easter isoform X1</fullName>
    </submittedName>
</protein>
<dbReference type="GeneID" id="108620241"/>
<proteinExistence type="inferred from homology"/>
<feature type="chain" id="PRO_5045863001" evidence="5">
    <location>
        <begin position="21"/>
        <end position="408"/>
    </location>
</feature>
<dbReference type="SUPFAM" id="SSF50494">
    <property type="entry name" value="Trypsin-like serine proteases"/>
    <property type="match status" value="1"/>
</dbReference>
<dbReference type="PROSITE" id="PS00135">
    <property type="entry name" value="TRYPSIN_SER"/>
    <property type="match status" value="1"/>
</dbReference>